<dbReference type="SMART" id="SM00899">
    <property type="entry name" value="FeoA"/>
    <property type="match status" value="1"/>
</dbReference>
<dbReference type="GO" id="GO:0046914">
    <property type="term" value="F:transition metal ion binding"/>
    <property type="evidence" value="ECO:0007669"/>
    <property type="project" value="InterPro"/>
</dbReference>
<dbReference type="PANTHER" id="PTHR43151:SF1">
    <property type="entry name" value="SSR2333 PROTEIN"/>
    <property type="match status" value="1"/>
</dbReference>
<dbReference type="InterPro" id="IPR038157">
    <property type="entry name" value="FeoA_core_dom"/>
</dbReference>
<protein>
    <recommendedName>
        <fullName evidence="2">Ferrous iron transporter FeoA-like domain-containing protein</fullName>
    </recommendedName>
</protein>
<evidence type="ECO:0000313" key="4">
    <source>
        <dbReference type="Proteomes" id="UP000007969"/>
    </source>
</evidence>
<dbReference type="Pfam" id="PF04023">
    <property type="entry name" value="FeoA"/>
    <property type="match status" value="1"/>
</dbReference>
<organism evidence="3 4">
    <name type="scientific">Clostridium kluyveri (strain NBRC 12016)</name>
    <dbReference type="NCBI Taxonomy" id="583346"/>
    <lineage>
        <taxon>Bacteria</taxon>
        <taxon>Bacillati</taxon>
        <taxon>Bacillota</taxon>
        <taxon>Clostridia</taxon>
        <taxon>Eubacteriales</taxon>
        <taxon>Clostridiaceae</taxon>
        <taxon>Clostridium</taxon>
    </lineage>
</organism>
<evidence type="ECO:0000256" key="1">
    <source>
        <dbReference type="ARBA" id="ARBA00023004"/>
    </source>
</evidence>
<dbReference type="Proteomes" id="UP000007969">
    <property type="component" value="Chromosome"/>
</dbReference>
<dbReference type="HOGENOM" id="CLU_150646_6_2_9"/>
<feature type="domain" description="Ferrous iron transporter FeoA-like" evidence="2">
    <location>
        <begin position="16"/>
        <end position="87"/>
    </location>
</feature>
<evidence type="ECO:0000313" key="3">
    <source>
        <dbReference type="EMBL" id="BAH06941.1"/>
    </source>
</evidence>
<dbReference type="PANTHER" id="PTHR43151">
    <property type="entry name" value="FEOA FAMILY PROTEIN"/>
    <property type="match status" value="1"/>
</dbReference>
<gene>
    <name evidence="3" type="ordered locus">CKR_1890</name>
</gene>
<evidence type="ECO:0000259" key="2">
    <source>
        <dbReference type="SMART" id="SM00899"/>
    </source>
</evidence>
<reference evidence="4" key="1">
    <citation type="submission" date="2005-09" db="EMBL/GenBank/DDBJ databases">
        <title>Complete genome sequence of Clostridium kluyveri and comparative genomics of Clostridia species.</title>
        <authorList>
            <person name="Inui M."/>
            <person name="Nonaka H."/>
            <person name="Shinoda Y."/>
            <person name="Ikenaga Y."/>
            <person name="Abe M."/>
            <person name="Naito K."/>
            <person name="Vertes A.A."/>
            <person name="Yukawa H."/>
        </authorList>
    </citation>
    <scope>NUCLEOTIDE SEQUENCE [LARGE SCALE GENOMIC DNA]</scope>
    <source>
        <strain evidence="4">NBRC 12016</strain>
    </source>
</reference>
<proteinExistence type="predicted"/>
<accession>B9E366</accession>
<dbReference type="InterPro" id="IPR008988">
    <property type="entry name" value="Transcriptional_repressor_C"/>
</dbReference>
<sequence length="90" mass="10122">MMKKSNITAEKQLLLKKLSMANSGDEGRIVSVHGDNRFLSRITSMGLTIGSAINVIQNENKRPILVHARDTMIAINRKECEKILLEVMEK</sequence>
<keyword evidence="1" id="KW-0408">Iron</keyword>
<dbReference type="InterPro" id="IPR007167">
    <property type="entry name" value="Fe-transptr_FeoA-like"/>
</dbReference>
<dbReference type="InterPro" id="IPR053184">
    <property type="entry name" value="FeoA-like"/>
</dbReference>
<dbReference type="Gene3D" id="2.30.30.90">
    <property type="match status" value="1"/>
</dbReference>
<dbReference type="KEGG" id="ckr:CKR_1890"/>
<dbReference type="SUPFAM" id="SSF50037">
    <property type="entry name" value="C-terminal domain of transcriptional repressors"/>
    <property type="match status" value="1"/>
</dbReference>
<dbReference type="EMBL" id="AP009049">
    <property type="protein sequence ID" value="BAH06941.1"/>
    <property type="molecule type" value="Genomic_DNA"/>
</dbReference>
<name>B9E366_CLOK1</name>
<dbReference type="AlphaFoldDB" id="B9E366"/>